<evidence type="ECO:0000313" key="7">
    <source>
        <dbReference type="Proteomes" id="UP001178507"/>
    </source>
</evidence>
<evidence type="ECO:0000256" key="2">
    <source>
        <dbReference type="ARBA" id="ARBA00022803"/>
    </source>
</evidence>
<keyword evidence="3" id="KW-0413">Isomerase</keyword>
<gene>
    <name evidence="6" type="ORF">EVOR1521_LOCUS3054</name>
</gene>
<evidence type="ECO:0000256" key="3">
    <source>
        <dbReference type="PROSITE-ProRule" id="PRU00277"/>
    </source>
</evidence>
<evidence type="ECO:0000256" key="4">
    <source>
        <dbReference type="SAM" id="MobiDB-lite"/>
    </source>
</evidence>
<accession>A0AA36HRG9</accession>
<dbReference type="PANTHER" id="PTHR46512">
    <property type="entry name" value="PEPTIDYLPROLYL ISOMERASE"/>
    <property type="match status" value="1"/>
</dbReference>
<organism evidence="6 7">
    <name type="scientific">Effrenium voratum</name>
    <dbReference type="NCBI Taxonomy" id="2562239"/>
    <lineage>
        <taxon>Eukaryota</taxon>
        <taxon>Sar</taxon>
        <taxon>Alveolata</taxon>
        <taxon>Dinophyceae</taxon>
        <taxon>Suessiales</taxon>
        <taxon>Symbiodiniaceae</taxon>
        <taxon>Effrenium</taxon>
    </lineage>
</organism>
<dbReference type="SUPFAM" id="SSF54534">
    <property type="entry name" value="FKBP-like"/>
    <property type="match status" value="2"/>
</dbReference>
<feature type="region of interest" description="Disordered" evidence="4">
    <location>
        <begin position="203"/>
        <end position="224"/>
    </location>
</feature>
<dbReference type="AlphaFoldDB" id="A0AA36HRG9"/>
<feature type="compositionally biased region" description="Low complexity" evidence="4">
    <location>
        <begin position="9"/>
        <end position="22"/>
    </location>
</feature>
<dbReference type="Pfam" id="PF00254">
    <property type="entry name" value="FKBP_C"/>
    <property type="match status" value="1"/>
</dbReference>
<dbReference type="Gene3D" id="3.10.50.40">
    <property type="match status" value="3"/>
</dbReference>
<evidence type="ECO:0000256" key="1">
    <source>
        <dbReference type="ARBA" id="ARBA00022737"/>
    </source>
</evidence>
<feature type="region of interest" description="Disordered" evidence="4">
    <location>
        <begin position="1"/>
        <end position="33"/>
    </location>
</feature>
<dbReference type="GO" id="GO:0003755">
    <property type="term" value="F:peptidyl-prolyl cis-trans isomerase activity"/>
    <property type="evidence" value="ECO:0007669"/>
    <property type="project" value="UniProtKB-KW"/>
</dbReference>
<dbReference type="InterPro" id="IPR001179">
    <property type="entry name" value="PPIase_FKBP_dom"/>
</dbReference>
<evidence type="ECO:0000313" key="6">
    <source>
        <dbReference type="EMBL" id="CAJ1373149.1"/>
    </source>
</evidence>
<keyword evidence="2" id="KW-0802">TPR repeat</keyword>
<dbReference type="SUPFAM" id="SSF48452">
    <property type="entry name" value="TPR-like"/>
    <property type="match status" value="1"/>
</dbReference>
<keyword evidence="3" id="KW-0697">Rotamase</keyword>
<dbReference type="InterPro" id="IPR046357">
    <property type="entry name" value="PPIase_dom_sf"/>
</dbReference>
<dbReference type="InterPro" id="IPR011990">
    <property type="entry name" value="TPR-like_helical_dom_sf"/>
</dbReference>
<reference evidence="6" key="1">
    <citation type="submission" date="2023-08" db="EMBL/GenBank/DDBJ databases">
        <authorList>
            <person name="Chen Y."/>
            <person name="Shah S."/>
            <person name="Dougan E. K."/>
            <person name="Thang M."/>
            <person name="Chan C."/>
        </authorList>
    </citation>
    <scope>NUCLEOTIDE SEQUENCE</scope>
</reference>
<dbReference type="EMBL" id="CAUJNA010000178">
    <property type="protein sequence ID" value="CAJ1373149.1"/>
    <property type="molecule type" value="Genomic_DNA"/>
</dbReference>
<sequence length="897" mass="99124">MPRKEESIARSASPRSPRSPSPRSKEKSGFEDPWPWWEPLPRSYTIRRKWHEIARFHEAVKSELANDPLLGYQRVKAKVPVLPEPADVDSWLKTYAATNDACALGRSAREISSKEFAPCFHDLGDLHWMYCHNRLAPYFNEVSKVLEEVPAEVLASSRSLRRFVTGGVSGKQVLPSSLPIPPRFLGKLVPTVPDAEDMERHLSRTRMQHSRSAGGLRQGEREAGKAELGVTQGWDETKVCAAAFVSSAKTTCVHPDRQDPYLCGDCPRNPKSAFEGEKVCAAAAFVSSAKSQCVHPERKDPYLCGDCPRNGAKAFAFVSAKSQCVHPERKDPYLCGDCPRNSATPTPFRGMRMARASSLWQAPGRESPVPPVPHWLLFQLMLRPNGLGVDASLEPASDEEGVQLPWGIRKRLLQQGSSQERPVSGDEVKIHFEGRLQDGTSIGSTKEPFTFIVDQRPREVIQGIELAVQTMTKGEVAEFTIAPRFAYDDLGSPPLVPPDATLVFELELLEWENKSDVLNDGRAIKTIVERGAGRRPQKGQDVVVSLKITSRKGKVLQDEDIDHTVGASDFGQLSAILSEVILSMAEGERCTVFLRRFAGDKIDSTYSGATADLTLRRIFETTDVSPEKDGALMKKLLTSGSDDPPRALDDIALQVDSVTAEVNSLKQLSGQVLNFRLGGGEVCDALDFAAETMTVGEEAVLTWKVQFPEAERVVVKLKLAGIGRRHAGVAEQKDAAAQHFKSERFALALQVYRRLRSLKPEPELHCICELNEAACLLKLRKFHDAKQLCSDVLASNPQQPHQIKALYRRASAEFQLSDFAAALQDLTVLLKIQPGNGEARALAEQVREAQRAYAKQAKETAARMFANARTAPAPEGWLRWPCLPCLPCHGSEENTRP</sequence>
<keyword evidence="7" id="KW-1185">Reference proteome</keyword>
<dbReference type="Proteomes" id="UP001178507">
    <property type="component" value="Unassembled WGS sequence"/>
</dbReference>
<dbReference type="InterPro" id="IPR050754">
    <property type="entry name" value="FKBP4/5/8-like"/>
</dbReference>
<evidence type="ECO:0000259" key="5">
    <source>
        <dbReference type="PROSITE" id="PS50059"/>
    </source>
</evidence>
<protein>
    <recommendedName>
        <fullName evidence="3">peptidylprolyl isomerase</fullName>
        <ecNumber evidence="3">5.2.1.8</ecNumber>
    </recommendedName>
</protein>
<feature type="domain" description="PPIase FKBP-type" evidence="5">
    <location>
        <begin position="425"/>
        <end position="512"/>
    </location>
</feature>
<comment type="caution">
    <text evidence="6">The sequence shown here is derived from an EMBL/GenBank/DDBJ whole genome shotgun (WGS) entry which is preliminary data.</text>
</comment>
<dbReference type="Gene3D" id="1.25.40.10">
    <property type="entry name" value="Tetratricopeptide repeat domain"/>
    <property type="match status" value="1"/>
</dbReference>
<keyword evidence="1" id="KW-0677">Repeat</keyword>
<dbReference type="EC" id="5.2.1.8" evidence="3"/>
<dbReference type="PROSITE" id="PS50059">
    <property type="entry name" value="FKBP_PPIASE"/>
    <property type="match status" value="1"/>
</dbReference>
<comment type="catalytic activity">
    <reaction evidence="3">
        <text>[protein]-peptidylproline (omega=180) = [protein]-peptidylproline (omega=0)</text>
        <dbReference type="Rhea" id="RHEA:16237"/>
        <dbReference type="Rhea" id="RHEA-COMP:10747"/>
        <dbReference type="Rhea" id="RHEA-COMP:10748"/>
        <dbReference type="ChEBI" id="CHEBI:83833"/>
        <dbReference type="ChEBI" id="CHEBI:83834"/>
        <dbReference type="EC" id="5.2.1.8"/>
    </reaction>
</comment>
<dbReference type="InterPro" id="IPR019734">
    <property type="entry name" value="TPR_rpt"/>
</dbReference>
<name>A0AA36HRG9_9DINO</name>
<dbReference type="SMART" id="SM00028">
    <property type="entry name" value="TPR"/>
    <property type="match status" value="3"/>
</dbReference>
<proteinExistence type="predicted"/>